<dbReference type="RefSeq" id="WP_368009792.1">
    <property type="nucleotide sequence ID" value="NZ_JAMXFF010000095.1"/>
</dbReference>
<keyword evidence="1" id="KW-0472">Membrane</keyword>
<comment type="caution">
    <text evidence="3">The sequence shown here is derived from an EMBL/GenBank/DDBJ whole genome shotgun (WGS) entry which is preliminary data.</text>
</comment>
<dbReference type="Pfam" id="PF09369">
    <property type="entry name" value="MZB"/>
    <property type="match status" value="1"/>
</dbReference>
<keyword evidence="1" id="KW-1133">Transmembrane helix</keyword>
<keyword evidence="4" id="KW-1185">Reference proteome</keyword>
<feature type="domain" description="MrfA-like Zn-binding" evidence="2">
    <location>
        <begin position="486"/>
        <end position="569"/>
    </location>
</feature>
<dbReference type="EMBL" id="JAMXFF010000095">
    <property type="protein sequence ID" value="MCT7970376.1"/>
    <property type="molecule type" value="Genomic_DNA"/>
</dbReference>
<evidence type="ECO:0000256" key="1">
    <source>
        <dbReference type="SAM" id="Phobius"/>
    </source>
</evidence>
<dbReference type="Proteomes" id="UP001525890">
    <property type="component" value="Unassembled WGS sequence"/>
</dbReference>
<evidence type="ECO:0000259" key="2">
    <source>
        <dbReference type="Pfam" id="PF09369"/>
    </source>
</evidence>
<organism evidence="3 4">
    <name type="scientific">Laspinema palackyanum D2a</name>
    <dbReference type="NCBI Taxonomy" id="2953684"/>
    <lineage>
        <taxon>Bacteria</taxon>
        <taxon>Bacillati</taxon>
        <taxon>Cyanobacteriota</taxon>
        <taxon>Cyanophyceae</taxon>
        <taxon>Oscillatoriophycideae</taxon>
        <taxon>Oscillatoriales</taxon>
        <taxon>Laspinemataceae</taxon>
        <taxon>Laspinema</taxon>
        <taxon>Laspinema palackyanum</taxon>
    </lineage>
</organism>
<dbReference type="InterPro" id="IPR018973">
    <property type="entry name" value="MZB"/>
</dbReference>
<gene>
    <name evidence="3" type="ORF">NG799_29105</name>
</gene>
<protein>
    <submittedName>
        <fullName evidence="3">DUF1998 domain-containing protein</fullName>
    </submittedName>
</protein>
<sequence length="579" mass="64994">MNSSKTNYKYRVGELRPSQILFSFGVGAVADLPNLSVMIMGLEDWDKSRSVELPEERLLSAVRQKLGLQVKQLLSPPLPTDESNSLSSSDELSRIGIPVAPFPGWVVCPRCRLLAPLKSGFFQLKSNPYRPAETHYVHENCSKSKKPPKVIPVRFLAACDRGHLDDFPWLYFVHHGNTSCPGPLRLEERGISGTAADIMVYCDRCDTPPRPLSDAFGEKGKQNMPNCRGRHPHLRNFDDECDQQMKGLLLGASNSWFSITLSALSIPTQSGKLAELVDQNWTRLNKATTPEILGILLSAFQSTGELQDFTPYPIPQIWEAIQQKQSGEETEELKDLKTPEWKFLSAADPQQNTSDFQLRPVPPPQNYTDYFKQIVLVDRLREVRALIGFTRLQSPGDFTDLDEIPEKYWVNLSRTIPTWVPATEVKGEGIFIEFNEELIPKWENKKSVKDRGNDTRNAYKDWLNSRNLDPDKANFSGMRYVLIQSFAHALMRQLAIECGYNAASLRERIYSQLPTDDNGPQAGVLIYTASADSEGTLGGLVNLGEPATFGYHVTQALEQMRLCASDPLCAVGLFHSNKT</sequence>
<evidence type="ECO:0000313" key="3">
    <source>
        <dbReference type="EMBL" id="MCT7970376.1"/>
    </source>
</evidence>
<evidence type="ECO:0000313" key="4">
    <source>
        <dbReference type="Proteomes" id="UP001525890"/>
    </source>
</evidence>
<dbReference type="InterPro" id="IPR047721">
    <property type="entry name" value="DrmB"/>
</dbReference>
<feature type="transmembrane region" description="Helical" evidence="1">
    <location>
        <begin position="20"/>
        <end position="42"/>
    </location>
</feature>
<proteinExistence type="predicted"/>
<name>A0ABT2N048_9CYAN</name>
<dbReference type="NCBIfam" id="NF038324">
    <property type="entry name" value="DrmB_fam"/>
    <property type="match status" value="1"/>
</dbReference>
<keyword evidence="1" id="KW-0812">Transmembrane</keyword>
<accession>A0ABT2N048</accession>
<reference evidence="3 4" key="1">
    <citation type="journal article" date="2022" name="Front. Microbiol.">
        <title>High genomic differentiation and limited gene flow indicate recent cryptic speciation within the genus Laspinema (cyanobacteria).</title>
        <authorList>
            <person name="Stanojkovic A."/>
            <person name="Skoupy S."/>
            <person name="Skaloud P."/>
            <person name="Dvorak P."/>
        </authorList>
    </citation>
    <scope>NUCLEOTIDE SEQUENCE [LARGE SCALE GENOMIC DNA]</scope>
    <source>
        <strain evidence="3 4">D2a</strain>
    </source>
</reference>